<feature type="compositionally biased region" description="Acidic residues" evidence="1">
    <location>
        <begin position="370"/>
        <end position="381"/>
    </location>
</feature>
<organism evidence="3 4">
    <name type="scientific">Penicillium argentinense</name>
    <dbReference type="NCBI Taxonomy" id="1131581"/>
    <lineage>
        <taxon>Eukaryota</taxon>
        <taxon>Fungi</taxon>
        <taxon>Dikarya</taxon>
        <taxon>Ascomycota</taxon>
        <taxon>Pezizomycotina</taxon>
        <taxon>Eurotiomycetes</taxon>
        <taxon>Eurotiomycetidae</taxon>
        <taxon>Eurotiales</taxon>
        <taxon>Aspergillaceae</taxon>
        <taxon>Penicillium</taxon>
    </lineage>
</organism>
<sequence>MVKSDVRRDYYADLQVPPNAEAEEIKRQFRKLALKYHPDRNPGRETEFNAKFQAIQAAHEILSDPHTRLKYDTDRLRAGFGKFPTAPKTNTARKPQPAGAYEPPRPPFTKAPPPFTKPQPTSTPKGPSAGASRYAAHARAGQQSWHTPQDDAQTRADAFRGFSGMRGSANANAGASSGWRQFDPSTGHSTPGGTPRQQNQPFGNPRPKSAYERYQESFRTQNPSSNPHSPKKRTGFAPGTAGGDEPMARNTSAYTSSSRSERPSSAYFESAPPPTAKKPSNVDPSEDLHDFEPRPEFSRTSSRYATSGGEKTFFNSSRLGRSSTMRTPSGGYPTSNSRTNPPSPIPSHRERHRSASPKGRRERAYSADETSSDGDDSEEEFFPPPTRTQKPKAVPKSRLGRNKKPSDFYEQGDSSSGTGHNSDSAAFSKGQAQFNGSIPRPESAENKQPSYASFGRHSSSNLHKKFSEEDWKQHFAEFDFLGANARKEAKDKPDVFSNWNSFTRPRGRTTNRTDSTQSAATNGLSSPANGRGTHSQPQPQPQQAPTPFAQAKFSADQWKEQLRDMTWNVSDDNKTRPSSNTPPSRSPKKQARSGAKARSGPQPASVATEAEESRDTINGTIPPQYAQPQAAQADAEPEAMDLDEEVPSVRPNPAASDHGSASAPGSANTSYPDLNTHAPKDTPAAPKEPQAPRADNGTSKTETRTPLFNLDNLRNTAPFTSTNSGGIENLDDVFATLPFESRPKQQTTSRRDTRPRELKLPNPPKRPRVPEIEPAQPGSQQFILRRDQWNYYVSTMGTYMHEWNAFNRRMLLHFNTRQEAIETGLAPGWMSAVGDTSRLRVNGGDDDGPENRNTSRTDTDASESDDLVPGSRNGGFSAYLRSVEEDIQVRKHWEVACEMHRESIVSLGRLREWIRNGGKVV</sequence>
<feature type="compositionally biased region" description="Low complexity" evidence="1">
    <location>
        <begin position="251"/>
        <end position="267"/>
    </location>
</feature>
<feature type="compositionally biased region" description="Polar residues" evidence="1">
    <location>
        <begin position="217"/>
        <end position="228"/>
    </location>
</feature>
<feature type="compositionally biased region" description="Polar residues" evidence="1">
    <location>
        <begin position="183"/>
        <end position="202"/>
    </location>
</feature>
<dbReference type="InterPro" id="IPR001623">
    <property type="entry name" value="DnaJ_domain"/>
</dbReference>
<feature type="region of interest" description="Disordered" evidence="1">
    <location>
        <begin position="487"/>
        <end position="779"/>
    </location>
</feature>
<feature type="compositionally biased region" description="Basic and acidic residues" evidence="1">
    <location>
        <begin position="286"/>
        <end position="297"/>
    </location>
</feature>
<dbReference type="SUPFAM" id="SSF46565">
    <property type="entry name" value="Chaperone J-domain"/>
    <property type="match status" value="1"/>
</dbReference>
<dbReference type="EMBL" id="JAPQKI010000009">
    <property type="protein sequence ID" value="KAJ5089243.1"/>
    <property type="molecule type" value="Genomic_DNA"/>
</dbReference>
<feature type="compositionally biased region" description="Pro residues" evidence="1">
    <location>
        <begin position="103"/>
        <end position="117"/>
    </location>
</feature>
<evidence type="ECO:0000259" key="2">
    <source>
        <dbReference type="PROSITE" id="PS50076"/>
    </source>
</evidence>
<feature type="compositionally biased region" description="Polar residues" evidence="1">
    <location>
        <begin position="696"/>
        <end position="726"/>
    </location>
</feature>
<feature type="compositionally biased region" description="Basic residues" evidence="1">
    <location>
        <begin position="389"/>
        <end position="403"/>
    </location>
</feature>
<gene>
    <name evidence="3" type="ORF">N7532_007927</name>
</gene>
<dbReference type="PRINTS" id="PR00625">
    <property type="entry name" value="JDOMAIN"/>
</dbReference>
<feature type="compositionally biased region" description="Basic and acidic residues" evidence="1">
    <location>
        <begin position="849"/>
        <end position="859"/>
    </location>
</feature>
<feature type="compositionally biased region" description="Polar residues" evidence="1">
    <location>
        <begin position="446"/>
        <end position="460"/>
    </location>
</feature>
<feature type="compositionally biased region" description="Basic and acidic residues" evidence="1">
    <location>
        <begin position="148"/>
        <end position="158"/>
    </location>
</feature>
<feature type="compositionally biased region" description="Low complexity" evidence="1">
    <location>
        <begin position="118"/>
        <end position="141"/>
    </location>
</feature>
<accession>A0A9W9EWF2</accession>
<comment type="caution">
    <text evidence="3">The sequence shown here is derived from an EMBL/GenBank/DDBJ whole genome shotgun (WGS) entry which is preliminary data.</text>
</comment>
<evidence type="ECO:0000256" key="1">
    <source>
        <dbReference type="SAM" id="MobiDB-lite"/>
    </source>
</evidence>
<dbReference type="PROSITE" id="PS50076">
    <property type="entry name" value="DNAJ_2"/>
    <property type="match status" value="1"/>
</dbReference>
<feature type="compositionally biased region" description="Basic residues" evidence="1">
    <location>
        <begin position="349"/>
        <end position="361"/>
    </location>
</feature>
<dbReference type="Proteomes" id="UP001149074">
    <property type="component" value="Unassembled WGS sequence"/>
</dbReference>
<feature type="compositionally biased region" description="Polar residues" evidence="1">
    <location>
        <begin position="663"/>
        <end position="673"/>
    </location>
</feature>
<dbReference type="SMART" id="SM00271">
    <property type="entry name" value="DnaJ"/>
    <property type="match status" value="1"/>
</dbReference>
<dbReference type="CDD" id="cd06257">
    <property type="entry name" value="DnaJ"/>
    <property type="match status" value="1"/>
</dbReference>
<dbReference type="GeneID" id="81359398"/>
<dbReference type="PROSITE" id="PS00636">
    <property type="entry name" value="DNAJ_1"/>
    <property type="match status" value="1"/>
</dbReference>
<protein>
    <recommendedName>
        <fullName evidence="2">J domain-containing protein</fullName>
    </recommendedName>
</protein>
<dbReference type="InterPro" id="IPR036869">
    <property type="entry name" value="J_dom_sf"/>
</dbReference>
<feature type="compositionally biased region" description="Low complexity" evidence="1">
    <location>
        <begin position="163"/>
        <end position="178"/>
    </location>
</feature>
<dbReference type="FunFam" id="1.10.287.110:FF:000096">
    <property type="entry name" value="DnaJ domain protein"/>
    <property type="match status" value="1"/>
</dbReference>
<dbReference type="AlphaFoldDB" id="A0A9W9EWF2"/>
<feature type="domain" description="J" evidence="2">
    <location>
        <begin position="9"/>
        <end position="75"/>
    </location>
</feature>
<feature type="compositionally biased region" description="Polar residues" evidence="1">
    <location>
        <begin position="313"/>
        <end position="327"/>
    </location>
</feature>
<dbReference type="Pfam" id="PF00226">
    <property type="entry name" value="DnaJ"/>
    <property type="match status" value="1"/>
</dbReference>
<dbReference type="PANTHER" id="PTHR24074">
    <property type="entry name" value="CO-CHAPERONE PROTEIN DJLA"/>
    <property type="match status" value="1"/>
</dbReference>
<feature type="compositionally biased region" description="Polar residues" evidence="1">
    <location>
        <begin position="412"/>
        <end position="436"/>
    </location>
</feature>
<proteinExistence type="predicted"/>
<feature type="compositionally biased region" description="Acidic residues" evidence="1">
    <location>
        <begin position="635"/>
        <end position="646"/>
    </location>
</feature>
<feature type="compositionally biased region" description="Polar residues" evidence="1">
    <location>
        <begin position="497"/>
        <end position="535"/>
    </location>
</feature>
<feature type="compositionally biased region" description="Basic and acidic residues" evidence="1">
    <location>
        <begin position="749"/>
        <end position="759"/>
    </location>
</feature>
<feature type="region of interest" description="Disordered" evidence="1">
    <location>
        <begin position="79"/>
        <end position="460"/>
    </location>
</feature>
<evidence type="ECO:0000313" key="3">
    <source>
        <dbReference type="EMBL" id="KAJ5089243.1"/>
    </source>
</evidence>
<feature type="compositionally biased region" description="Low complexity" evidence="1">
    <location>
        <begin position="622"/>
        <end position="634"/>
    </location>
</feature>
<keyword evidence="4" id="KW-1185">Reference proteome</keyword>
<dbReference type="RefSeq" id="XP_056471225.1">
    <property type="nucleotide sequence ID" value="XM_056620419.1"/>
</dbReference>
<name>A0A9W9EWF2_9EURO</name>
<reference evidence="3" key="2">
    <citation type="journal article" date="2023" name="IMA Fungus">
        <title>Comparative genomic study of the Penicillium genus elucidates a diverse pangenome and 15 lateral gene transfer events.</title>
        <authorList>
            <person name="Petersen C."/>
            <person name="Sorensen T."/>
            <person name="Nielsen M.R."/>
            <person name="Sondergaard T.E."/>
            <person name="Sorensen J.L."/>
            <person name="Fitzpatrick D.A."/>
            <person name="Frisvad J.C."/>
            <person name="Nielsen K.L."/>
        </authorList>
    </citation>
    <scope>NUCLEOTIDE SEQUENCE</scope>
    <source>
        <strain evidence="3">IBT 30761</strain>
    </source>
</reference>
<dbReference type="InterPro" id="IPR018253">
    <property type="entry name" value="DnaJ_domain_CS"/>
</dbReference>
<reference evidence="3" key="1">
    <citation type="submission" date="2022-11" db="EMBL/GenBank/DDBJ databases">
        <authorList>
            <person name="Petersen C."/>
        </authorList>
    </citation>
    <scope>NUCLEOTIDE SEQUENCE</scope>
    <source>
        <strain evidence="3">IBT 30761</strain>
    </source>
</reference>
<dbReference type="Gene3D" id="1.10.287.110">
    <property type="entry name" value="DnaJ domain"/>
    <property type="match status" value="1"/>
</dbReference>
<feature type="region of interest" description="Disordered" evidence="1">
    <location>
        <begin position="836"/>
        <end position="873"/>
    </location>
</feature>
<dbReference type="InterPro" id="IPR050817">
    <property type="entry name" value="DjlA_DnaK_co-chaperone"/>
</dbReference>
<dbReference type="OrthoDB" id="10265645at2759"/>
<evidence type="ECO:0000313" key="4">
    <source>
        <dbReference type="Proteomes" id="UP001149074"/>
    </source>
</evidence>